<proteinExistence type="predicted"/>
<gene>
    <name evidence="2" type="ORF">SLS58_006128</name>
</gene>
<keyword evidence="3" id="KW-1185">Reference proteome</keyword>
<evidence type="ECO:0000313" key="2">
    <source>
        <dbReference type="EMBL" id="KAL1641426.1"/>
    </source>
</evidence>
<protein>
    <submittedName>
        <fullName evidence="2">Uncharacterized protein</fullName>
    </submittedName>
</protein>
<feature type="compositionally biased region" description="Low complexity" evidence="1">
    <location>
        <begin position="283"/>
        <end position="300"/>
    </location>
</feature>
<feature type="region of interest" description="Disordered" evidence="1">
    <location>
        <begin position="194"/>
        <end position="233"/>
    </location>
</feature>
<feature type="compositionally biased region" description="Low complexity" evidence="1">
    <location>
        <begin position="133"/>
        <end position="148"/>
    </location>
</feature>
<feature type="region of interest" description="Disordered" evidence="1">
    <location>
        <begin position="1"/>
        <end position="46"/>
    </location>
</feature>
<feature type="region of interest" description="Disordered" evidence="1">
    <location>
        <begin position="257"/>
        <end position="300"/>
    </location>
</feature>
<organism evidence="2 3">
    <name type="scientific">Diplodia intermedia</name>
    <dbReference type="NCBI Taxonomy" id="856260"/>
    <lineage>
        <taxon>Eukaryota</taxon>
        <taxon>Fungi</taxon>
        <taxon>Dikarya</taxon>
        <taxon>Ascomycota</taxon>
        <taxon>Pezizomycotina</taxon>
        <taxon>Dothideomycetes</taxon>
        <taxon>Dothideomycetes incertae sedis</taxon>
        <taxon>Botryosphaeriales</taxon>
        <taxon>Botryosphaeriaceae</taxon>
        <taxon>Diplodia</taxon>
    </lineage>
</organism>
<sequence length="454" mass="47725">MITVRDLVNRNLPPPWDNPYQSGGGGEPPRKPNGSDKQGSVHGIDAPDVAPGHYCNTCGKEYKFRCACDCDHCDDHGHDNDLRELEEAQAHLNKITADLACTRAALDSARNRIVQIARRLGADPPPGLVQPRASSVTNSVASSNTLGGDADGSHARARARAGTTTSAAAATDCSSEWSISDHPAILAHLDAVPSTPRSQAHLGNRPNATSPQASWPATPEAPEEEERRWVRTTAPGIMSGDEWFFDRYEMQIANHASTSTTALPQPPPPPPPAYPHGLRHAARQPARPASPSPDNGWLSPVTAAHAHAPAPADPAADLASAWAPVAPPPPYWAPLVGPAGGSAANVDPYSSPVVNSWGPSGSGSASATTSTAAASGAGGGLLWNSAPPADDGRHSTASLTSSGAGGRLPPPPPYRSVGSDDSFSSDYDYNYEDEARRMSGWRPRRSRFYKLFDD</sequence>
<accession>A0ABR3TPB8</accession>
<dbReference type="EMBL" id="JAKEKT020000040">
    <property type="protein sequence ID" value="KAL1641426.1"/>
    <property type="molecule type" value="Genomic_DNA"/>
</dbReference>
<feature type="compositionally biased region" description="Low complexity" evidence="1">
    <location>
        <begin position="415"/>
        <end position="427"/>
    </location>
</feature>
<dbReference type="Proteomes" id="UP001521184">
    <property type="component" value="Unassembled WGS sequence"/>
</dbReference>
<feature type="region of interest" description="Disordered" evidence="1">
    <location>
        <begin position="357"/>
        <end position="427"/>
    </location>
</feature>
<evidence type="ECO:0000313" key="3">
    <source>
        <dbReference type="Proteomes" id="UP001521184"/>
    </source>
</evidence>
<reference evidence="2 3" key="1">
    <citation type="journal article" date="2023" name="Plant Dis.">
        <title>First Report of Diplodia intermedia Causing Canker and Dieback Diseases on Apple Trees in Canada.</title>
        <authorList>
            <person name="Ellouze W."/>
            <person name="Ilyukhin E."/>
            <person name="Sulman M."/>
            <person name="Ali S."/>
        </authorList>
    </citation>
    <scope>NUCLEOTIDE SEQUENCE [LARGE SCALE GENOMIC DNA]</scope>
    <source>
        <strain evidence="2 3">M45-28</strain>
    </source>
</reference>
<comment type="caution">
    <text evidence="2">The sequence shown here is derived from an EMBL/GenBank/DDBJ whole genome shotgun (WGS) entry which is preliminary data.</text>
</comment>
<feature type="compositionally biased region" description="Pro residues" evidence="1">
    <location>
        <begin position="264"/>
        <end position="274"/>
    </location>
</feature>
<feature type="compositionally biased region" description="Low complexity" evidence="1">
    <location>
        <begin position="362"/>
        <end position="375"/>
    </location>
</feature>
<feature type="compositionally biased region" description="Polar residues" evidence="1">
    <location>
        <begin position="206"/>
        <end position="215"/>
    </location>
</feature>
<evidence type="ECO:0000256" key="1">
    <source>
        <dbReference type="SAM" id="MobiDB-lite"/>
    </source>
</evidence>
<feature type="region of interest" description="Disordered" evidence="1">
    <location>
        <begin position="124"/>
        <end position="163"/>
    </location>
</feature>
<name>A0ABR3TPB8_9PEZI</name>